<keyword evidence="1" id="KW-0732">Signal</keyword>
<dbReference type="Proteomes" id="UP001264980">
    <property type="component" value="Unassembled WGS sequence"/>
</dbReference>
<dbReference type="RefSeq" id="WP_309982360.1">
    <property type="nucleotide sequence ID" value="NZ_JAVDTI010000002.1"/>
</dbReference>
<comment type="caution">
    <text evidence="2">The sequence shown here is derived from an EMBL/GenBank/DDBJ whole genome shotgun (WGS) entry which is preliminary data.</text>
</comment>
<accession>A0ABU1QW96</accession>
<name>A0ABU1QW96_9BACT</name>
<evidence type="ECO:0000256" key="1">
    <source>
        <dbReference type="SAM" id="SignalP"/>
    </source>
</evidence>
<evidence type="ECO:0000313" key="3">
    <source>
        <dbReference type="Proteomes" id="UP001264980"/>
    </source>
</evidence>
<feature type="signal peptide" evidence="1">
    <location>
        <begin position="1"/>
        <end position="23"/>
    </location>
</feature>
<keyword evidence="3" id="KW-1185">Reference proteome</keyword>
<evidence type="ECO:0008006" key="4">
    <source>
        <dbReference type="Google" id="ProtNLM"/>
    </source>
</evidence>
<protein>
    <recommendedName>
        <fullName evidence="4">DUF4377 domain-containing protein</fullName>
    </recommendedName>
</protein>
<gene>
    <name evidence="2" type="ORF">J2W84_002041</name>
</gene>
<dbReference type="EMBL" id="JAVDTI010000002">
    <property type="protein sequence ID" value="MDR6804995.1"/>
    <property type="molecule type" value="Genomic_DNA"/>
</dbReference>
<evidence type="ECO:0000313" key="2">
    <source>
        <dbReference type="EMBL" id="MDR6804995.1"/>
    </source>
</evidence>
<feature type="chain" id="PRO_5046039160" description="DUF4377 domain-containing protein" evidence="1">
    <location>
        <begin position="24"/>
        <end position="238"/>
    </location>
</feature>
<reference evidence="2 3" key="1">
    <citation type="submission" date="2023-07" db="EMBL/GenBank/DDBJ databases">
        <title>Sorghum-associated microbial communities from plants grown in Nebraska, USA.</title>
        <authorList>
            <person name="Schachtman D."/>
        </authorList>
    </citation>
    <scope>NUCLEOTIDE SEQUENCE [LARGE SCALE GENOMIC DNA]</scope>
    <source>
        <strain evidence="2 3">BE57</strain>
    </source>
</reference>
<proteinExistence type="predicted"/>
<organism evidence="2 3">
    <name type="scientific">Dyadobacter fermentans</name>
    <dbReference type="NCBI Taxonomy" id="94254"/>
    <lineage>
        <taxon>Bacteria</taxon>
        <taxon>Pseudomonadati</taxon>
        <taxon>Bacteroidota</taxon>
        <taxon>Cytophagia</taxon>
        <taxon>Cytophagales</taxon>
        <taxon>Spirosomataceae</taxon>
        <taxon>Dyadobacter</taxon>
    </lineage>
</organism>
<sequence>MSFFSLLRLASMAAIVLTSTALSCQDHHIPDPDPVSNCTRINGTPRAVDCEFEITEVAFYRGSVSDANLYGKVTPNDSNLVIKEQFKYEFVAGSASSLFSIGLIAKITVKRIAPAPAGSNKYIFRSTIQSFKDPRFPEREVDSRFGFLLDEDNYDLVAIDVPVGGTFTYNDMMAGFQGQYTTDRTTGLFVYPVNPTWVTVQNVETSKKLRNAPYSYTLFRDQAEARLKFVPKVIASRV</sequence>